<keyword evidence="1" id="KW-1133">Transmembrane helix</keyword>
<organism evidence="2">
    <name type="scientific">viral metagenome</name>
    <dbReference type="NCBI Taxonomy" id="1070528"/>
    <lineage>
        <taxon>unclassified sequences</taxon>
        <taxon>metagenomes</taxon>
        <taxon>organismal metagenomes</taxon>
    </lineage>
</organism>
<proteinExistence type="predicted"/>
<feature type="transmembrane region" description="Helical" evidence="1">
    <location>
        <begin position="51"/>
        <end position="71"/>
    </location>
</feature>
<reference evidence="2" key="1">
    <citation type="journal article" date="2020" name="Nature">
        <title>Giant virus diversity and host interactions through global metagenomics.</title>
        <authorList>
            <person name="Schulz F."/>
            <person name="Roux S."/>
            <person name="Paez-Espino D."/>
            <person name="Jungbluth S."/>
            <person name="Walsh D.A."/>
            <person name="Denef V.J."/>
            <person name="McMahon K.D."/>
            <person name="Konstantinidis K.T."/>
            <person name="Eloe-Fadrosh E.A."/>
            <person name="Kyrpides N.C."/>
            <person name="Woyke T."/>
        </authorList>
    </citation>
    <scope>NUCLEOTIDE SEQUENCE</scope>
    <source>
        <strain evidence="2">GVMAG-M-3300027833-11</strain>
    </source>
</reference>
<dbReference type="AlphaFoldDB" id="A0A6C0LH32"/>
<keyword evidence="1" id="KW-0812">Transmembrane</keyword>
<accession>A0A6C0LH32</accession>
<feature type="transmembrane region" description="Helical" evidence="1">
    <location>
        <begin position="122"/>
        <end position="139"/>
    </location>
</feature>
<evidence type="ECO:0000313" key="2">
    <source>
        <dbReference type="EMBL" id="QHU30306.1"/>
    </source>
</evidence>
<evidence type="ECO:0000256" key="1">
    <source>
        <dbReference type="SAM" id="Phobius"/>
    </source>
</evidence>
<keyword evidence="1" id="KW-0472">Membrane</keyword>
<dbReference type="EMBL" id="MN740505">
    <property type="protein sequence ID" value="QHU30306.1"/>
    <property type="molecule type" value="Genomic_DNA"/>
</dbReference>
<sequence>MNVWFGRWFSYFLSLSIVTVVLVYILDLPTFLSNAPKLVEEYYYGTPIKSFILDVFLIALYISAGMSTANMFNINGDDHAGQLGSLALSSGILSSAFMLMFLSQKGSSFFTRWFKAAGFRAVIYDIILVCSVYVVMIQLHNKIF</sequence>
<protein>
    <submittedName>
        <fullName evidence="2">Uncharacterized protein</fullName>
    </submittedName>
</protein>
<feature type="transmembrane region" description="Helical" evidence="1">
    <location>
        <begin position="83"/>
        <end position="102"/>
    </location>
</feature>
<feature type="transmembrane region" description="Helical" evidence="1">
    <location>
        <begin position="12"/>
        <end position="31"/>
    </location>
</feature>
<name>A0A6C0LH32_9ZZZZ</name>